<feature type="non-terminal residue" evidence="1">
    <location>
        <position position="1"/>
    </location>
</feature>
<dbReference type="PANTHER" id="PTHR22605:SF1">
    <property type="entry name" value="RZ-TYPE DOMAIN-CONTAINING PROTEIN"/>
    <property type="match status" value="1"/>
</dbReference>
<organism evidence="1 2">
    <name type="scientific">Gigaspora margarita</name>
    <dbReference type="NCBI Taxonomy" id="4874"/>
    <lineage>
        <taxon>Eukaryota</taxon>
        <taxon>Fungi</taxon>
        <taxon>Fungi incertae sedis</taxon>
        <taxon>Mucoromycota</taxon>
        <taxon>Glomeromycotina</taxon>
        <taxon>Glomeromycetes</taxon>
        <taxon>Diversisporales</taxon>
        <taxon>Gigasporaceae</taxon>
        <taxon>Gigaspora</taxon>
    </lineage>
</organism>
<dbReference type="EMBL" id="CAJVQB010121654">
    <property type="protein sequence ID" value="CAG8853237.1"/>
    <property type="molecule type" value="Genomic_DNA"/>
</dbReference>
<evidence type="ECO:0000313" key="2">
    <source>
        <dbReference type="Proteomes" id="UP000789901"/>
    </source>
</evidence>
<protein>
    <submittedName>
        <fullName evidence="1">45539_t:CDS:1</fullName>
    </submittedName>
</protein>
<feature type="non-terminal residue" evidence="1">
    <location>
        <position position="225"/>
    </location>
</feature>
<gene>
    <name evidence="1" type="ORF">GMARGA_LOCUS42058</name>
</gene>
<reference evidence="1 2" key="1">
    <citation type="submission" date="2021-06" db="EMBL/GenBank/DDBJ databases">
        <authorList>
            <person name="Kallberg Y."/>
            <person name="Tangrot J."/>
            <person name="Rosling A."/>
        </authorList>
    </citation>
    <scope>NUCLEOTIDE SEQUENCE [LARGE SCALE GENOMIC DNA]</scope>
    <source>
        <strain evidence="1 2">120-4 pot B 10/14</strain>
    </source>
</reference>
<dbReference type="InterPro" id="IPR031248">
    <property type="entry name" value="RNF213"/>
</dbReference>
<dbReference type="PANTHER" id="PTHR22605">
    <property type="entry name" value="RZ-TYPE DOMAIN-CONTAINING PROTEIN"/>
    <property type="match status" value="1"/>
</dbReference>
<sequence>KDARHLMIIGKSDSIINILTYKLRQWSKDLSKIVDNNAIQRGATWDLEPVVIYGSQFLDDFDGDYQYGMLTGRPLILTDLEIIYGSLYDLWNQNYITVGKEVSLADPPLLNRFEKQNMTINDTLTDDMKELVNELSTWVEQISSLYVKGGAPKSGFNEHDMFVGFDKEETLQSLVIYNSSCSDSENKEDVLSRCKELLIGIATSDGIVRSRKSLLAHTNCGEVEK</sequence>
<evidence type="ECO:0000313" key="1">
    <source>
        <dbReference type="EMBL" id="CAG8853237.1"/>
    </source>
</evidence>
<keyword evidence="2" id="KW-1185">Reference proteome</keyword>
<name>A0ABN7XDL2_GIGMA</name>
<dbReference type="Proteomes" id="UP000789901">
    <property type="component" value="Unassembled WGS sequence"/>
</dbReference>
<comment type="caution">
    <text evidence="1">The sequence shown here is derived from an EMBL/GenBank/DDBJ whole genome shotgun (WGS) entry which is preliminary data.</text>
</comment>
<accession>A0ABN7XDL2</accession>
<proteinExistence type="predicted"/>